<dbReference type="Proteomes" id="UP001476798">
    <property type="component" value="Unassembled WGS sequence"/>
</dbReference>
<evidence type="ECO:0000313" key="2">
    <source>
        <dbReference type="Proteomes" id="UP001476798"/>
    </source>
</evidence>
<organism evidence="1 2">
    <name type="scientific">Goodea atripinnis</name>
    <dbReference type="NCBI Taxonomy" id="208336"/>
    <lineage>
        <taxon>Eukaryota</taxon>
        <taxon>Metazoa</taxon>
        <taxon>Chordata</taxon>
        <taxon>Craniata</taxon>
        <taxon>Vertebrata</taxon>
        <taxon>Euteleostomi</taxon>
        <taxon>Actinopterygii</taxon>
        <taxon>Neopterygii</taxon>
        <taxon>Teleostei</taxon>
        <taxon>Neoteleostei</taxon>
        <taxon>Acanthomorphata</taxon>
        <taxon>Ovalentaria</taxon>
        <taxon>Atherinomorphae</taxon>
        <taxon>Cyprinodontiformes</taxon>
        <taxon>Goodeidae</taxon>
        <taxon>Goodea</taxon>
    </lineage>
</organism>
<sequence length="180" mass="20655">MGSPLVPNLQTAAAGVLLQIWDHRRSAEPGPLVPPRGSVELQRLSDLRDQRVHLRRVHGVWDGRPCFKHEFVWSWKVLNIAPFVILNKSGLLTGNTFKILCRAFEFGRPRVFVRTHVHHEVQLFQLLWLFQLRKGELFAAHGSFHLSQTCSKAFQHLSSGQPPDSVMQQEIRLHALHLIQ</sequence>
<reference evidence="1 2" key="1">
    <citation type="submission" date="2021-06" db="EMBL/GenBank/DDBJ databases">
        <authorList>
            <person name="Palmer J.M."/>
        </authorList>
    </citation>
    <scope>NUCLEOTIDE SEQUENCE [LARGE SCALE GENOMIC DNA]</scope>
    <source>
        <strain evidence="1 2">GA_2019</strain>
        <tissue evidence="1">Muscle</tissue>
    </source>
</reference>
<protein>
    <submittedName>
        <fullName evidence="1">Uncharacterized protein</fullName>
    </submittedName>
</protein>
<proteinExistence type="predicted"/>
<name>A0ABV0NI43_9TELE</name>
<dbReference type="EMBL" id="JAHRIO010034492">
    <property type="protein sequence ID" value="MEQ2169902.1"/>
    <property type="molecule type" value="Genomic_DNA"/>
</dbReference>
<gene>
    <name evidence="1" type="ORF">GOODEAATRI_029791</name>
</gene>
<evidence type="ECO:0000313" key="1">
    <source>
        <dbReference type="EMBL" id="MEQ2169902.1"/>
    </source>
</evidence>
<comment type="caution">
    <text evidence="1">The sequence shown here is derived from an EMBL/GenBank/DDBJ whole genome shotgun (WGS) entry which is preliminary data.</text>
</comment>
<accession>A0ABV0NI43</accession>
<keyword evidence="2" id="KW-1185">Reference proteome</keyword>